<dbReference type="Proteomes" id="UP000281391">
    <property type="component" value="Chromosome"/>
</dbReference>
<evidence type="ECO:0000313" key="3">
    <source>
        <dbReference type="Proteomes" id="UP000281391"/>
    </source>
</evidence>
<dbReference type="KEGG" id="sof:NCTC11214_03480"/>
<feature type="signal peptide" evidence="1">
    <location>
        <begin position="1"/>
        <end position="22"/>
    </location>
</feature>
<dbReference type="EMBL" id="LR134117">
    <property type="protein sequence ID" value="VDZ60635.1"/>
    <property type="molecule type" value="Genomic_DNA"/>
</dbReference>
<protein>
    <recommendedName>
        <fullName evidence="4">Type 1 fimbrial protein</fullName>
    </recommendedName>
</protein>
<organism evidence="2 3">
    <name type="scientific">Serratia odorifera</name>
    <dbReference type="NCBI Taxonomy" id="618"/>
    <lineage>
        <taxon>Bacteria</taxon>
        <taxon>Pseudomonadati</taxon>
        <taxon>Pseudomonadota</taxon>
        <taxon>Gammaproteobacteria</taxon>
        <taxon>Enterobacterales</taxon>
        <taxon>Yersiniaceae</taxon>
        <taxon>Serratia</taxon>
    </lineage>
</organism>
<evidence type="ECO:0000256" key="1">
    <source>
        <dbReference type="SAM" id="SignalP"/>
    </source>
</evidence>
<reference evidence="2 3" key="1">
    <citation type="submission" date="2018-12" db="EMBL/GenBank/DDBJ databases">
        <authorList>
            <consortium name="Pathogen Informatics"/>
        </authorList>
    </citation>
    <scope>NUCLEOTIDE SEQUENCE [LARGE SCALE GENOMIC DNA]</scope>
    <source>
        <strain evidence="2 3">NCTC11214</strain>
    </source>
</reference>
<accession>A0A3S5D7P3</accession>
<evidence type="ECO:0008006" key="4">
    <source>
        <dbReference type="Google" id="ProtNLM"/>
    </source>
</evidence>
<sequence>MNTRRFITIVGLAVSWIAGSHAETNGGVIYFSGAIVESPCTLSVTETTANTQCYRNGRHYQSRQHTLSHFDTTRKNLPLNLGSTEMGWVNQQQKLAVMTVVYR</sequence>
<proteinExistence type="predicted"/>
<feature type="chain" id="PRO_5041078807" description="Type 1 fimbrial protein" evidence="1">
    <location>
        <begin position="23"/>
        <end position="103"/>
    </location>
</feature>
<keyword evidence="1" id="KW-0732">Signal</keyword>
<dbReference type="RefSeq" id="WP_004960753.1">
    <property type="nucleotide sequence ID" value="NZ_JAEKCK010000006.1"/>
</dbReference>
<dbReference type="AlphaFoldDB" id="A0A3S5D7P3"/>
<gene>
    <name evidence="2" type="ORF">NCTC11214_03480</name>
</gene>
<evidence type="ECO:0000313" key="2">
    <source>
        <dbReference type="EMBL" id="VDZ60635.1"/>
    </source>
</evidence>
<name>A0A3S5D7P3_SEROD</name>